<dbReference type="PANTHER" id="PTHR16154:SF26">
    <property type="entry name" value="PROTEIN PHOSPHATASE 1 REGULATORY SUBUNIT 9 LIKE"/>
    <property type="match status" value="1"/>
</dbReference>
<evidence type="ECO:0000256" key="11">
    <source>
        <dbReference type="ARBA" id="ARBA00034103"/>
    </source>
</evidence>
<feature type="compositionally biased region" description="Low complexity" evidence="17">
    <location>
        <begin position="50"/>
        <end position="74"/>
    </location>
</feature>
<evidence type="ECO:0000259" key="19">
    <source>
        <dbReference type="PROSITE" id="PS50106"/>
    </source>
</evidence>
<evidence type="ECO:0000313" key="21">
    <source>
        <dbReference type="Proteomes" id="UP000265040"/>
    </source>
</evidence>
<dbReference type="InterPro" id="IPR043446">
    <property type="entry name" value="Neurabin-like"/>
</dbReference>
<evidence type="ECO:0000313" key="20">
    <source>
        <dbReference type="Ensembl" id="ENSATEP00000073001.1"/>
    </source>
</evidence>
<dbReference type="SMART" id="SM00228">
    <property type="entry name" value="PDZ"/>
    <property type="match status" value="1"/>
</dbReference>
<evidence type="ECO:0000259" key="18">
    <source>
        <dbReference type="PROSITE" id="PS50105"/>
    </source>
</evidence>
<keyword evidence="21" id="KW-1185">Reference proteome</keyword>
<dbReference type="RefSeq" id="XP_026230315.1">
    <property type="nucleotide sequence ID" value="XM_026374530.1"/>
</dbReference>
<evidence type="ECO:0000256" key="15">
    <source>
        <dbReference type="ARBA" id="ARBA00082439"/>
    </source>
</evidence>
<keyword evidence="5" id="KW-0221">Differentiation</keyword>
<feature type="region of interest" description="Disordered" evidence="17">
    <location>
        <begin position="1237"/>
        <end position="1301"/>
    </location>
</feature>
<feature type="compositionally biased region" description="Basic and acidic residues" evidence="17">
    <location>
        <begin position="468"/>
        <end position="480"/>
    </location>
</feature>
<evidence type="ECO:0000256" key="6">
    <source>
        <dbReference type="ARBA" id="ARBA00022902"/>
    </source>
</evidence>
<accession>A0AAQ6IE68</accession>
<organism evidence="20 21">
    <name type="scientific">Anabas testudineus</name>
    <name type="common">Climbing perch</name>
    <name type="synonym">Anthias testudineus</name>
    <dbReference type="NCBI Taxonomy" id="64144"/>
    <lineage>
        <taxon>Eukaryota</taxon>
        <taxon>Metazoa</taxon>
        <taxon>Chordata</taxon>
        <taxon>Craniata</taxon>
        <taxon>Vertebrata</taxon>
        <taxon>Euteleostomi</taxon>
        <taxon>Actinopterygii</taxon>
        <taxon>Neopterygii</taxon>
        <taxon>Teleostei</taxon>
        <taxon>Neoteleostei</taxon>
        <taxon>Acanthomorphata</taxon>
        <taxon>Anabantaria</taxon>
        <taxon>Anabantiformes</taxon>
        <taxon>Anabantoidei</taxon>
        <taxon>Anabantidae</taxon>
        <taxon>Anabas</taxon>
    </lineage>
</organism>
<dbReference type="GO" id="GO:0014069">
    <property type="term" value="C:postsynaptic density"/>
    <property type="evidence" value="ECO:0007669"/>
    <property type="project" value="TreeGrafter"/>
</dbReference>
<dbReference type="GeneID" id="113171805"/>
<feature type="compositionally biased region" description="Acidic residues" evidence="17">
    <location>
        <begin position="770"/>
        <end position="782"/>
    </location>
</feature>
<evidence type="ECO:0000256" key="7">
    <source>
        <dbReference type="ARBA" id="ARBA00023018"/>
    </source>
</evidence>
<proteinExistence type="predicted"/>
<keyword evidence="6" id="KW-0524">Neurogenesis</keyword>
<feature type="region of interest" description="Disordered" evidence="17">
    <location>
        <begin position="31"/>
        <end position="87"/>
    </location>
</feature>
<feature type="compositionally biased region" description="Polar residues" evidence="17">
    <location>
        <begin position="1003"/>
        <end position="1014"/>
    </location>
</feature>
<feature type="compositionally biased region" description="Basic and acidic residues" evidence="17">
    <location>
        <begin position="1242"/>
        <end position="1290"/>
    </location>
</feature>
<evidence type="ECO:0000256" key="12">
    <source>
        <dbReference type="ARBA" id="ARBA00067399"/>
    </source>
</evidence>
<keyword evidence="10" id="KW-0206">Cytoskeleton</keyword>
<feature type="region of interest" description="Disordered" evidence="17">
    <location>
        <begin position="263"/>
        <end position="304"/>
    </location>
</feature>
<dbReference type="CDD" id="cd06790">
    <property type="entry name" value="PDZ_neurabin-like"/>
    <property type="match status" value="1"/>
</dbReference>
<feature type="compositionally biased region" description="Polar residues" evidence="17">
    <location>
        <begin position="109"/>
        <end position="125"/>
    </location>
</feature>
<evidence type="ECO:0000256" key="16">
    <source>
        <dbReference type="SAM" id="Coils"/>
    </source>
</evidence>
<dbReference type="SMART" id="SM00454">
    <property type="entry name" value="SAM"/>
    <property type="match status" value="1"/>
</dbReference>
<evidence type="ECO:0000256" key="8">
    <source>
        <dbReference type="ARBA" id="ARBA00023054"/>
    </source>
</evidence>
<dbReference type="InterPro" id="IPR040645">
    <property type="entry name" value="Neurabin-1/2_PDZ"/>
</dbReference>
<keyword evidence="3" id="KW-0963">Cytoplasm</keyword>
<dbReference type="SUPFAM" id="SSF57997">
    <property type="entry name" value="Tropomyosin"/>
    <property type="match status" value="1"/>
</dbReference>
<evidence type="ECO:0000256" key="3">
    <source>
        <dbReference type="ARBA" id="ARBA00022490"/>
    </source>
</evidence>
<dbReference type="PROSITE" id="PS50105">
    <property type="entry name" value="SAM_DOMAIN"/>
    <property type="match status" value="1"/>
</dbReference>
<feature type="compositionally biased region" description="Basic and acidic residues" evidence="17">
    <location>
        <begin position="1124"/>
        <end position="1140"/>
    </location>
</feature>
<evidence type="ECO:0000256" key="17">
    <source>
        <dbReference type="SAM" id="MobiDB-lite"/>
    </source>
</evidence>
<dbReference type="GO" id="GO:0007015">
    <property type="term" value="P:actin filament organization"/>
    <property type="evidence" value="ECO:0007669"/>
    <property type="project" value="TreeGrafter"/>
</dbReference>
<dbReference type="GO" id="GO:0031175">
    <property type="term" value="P:neuron projection development"/>
    <property type="evidence" value="ECO:0007669"/>
    <property type="project" value="TreeGrafter"/>
</dbReference>
<feature type="region of interest" description="Disordered" evidence="17">
    <location>
        <begin position="1152"/>
        <end position="1171"/>
    </location>
</feature>
<dbReference type="Proteomes" id="UP000265040">
    <property type="component" value="Chromosome 17"/>
</dbReference>
<dbReference type="FunFam" id="1.10.150.50:FF:000008">
    <property type="entry name" value="Neurabin-1 isoform 1-like protein"/>
    <property type="match status" value="1"/>
</dbReference>
<keyword evidence="8 16" id="KW-0175">Coiled coil</keyword>
<feature type="region of interest" description="Disordered" evidence="17">
    <location>
        <begin position="740"/>
        <end position="782"/>
    </location>
</feature>
<dbReference type="FunFam" id="2.30.42.10:FF:000010">
    <property type="entry name" value="Neurabin-1 isoform 1"/>
    <property type="match status" value="1"/>
</dbReference>
<feature type="compositionally biased region" description="Basic and acidic residues" evidence="17">
    <location>
        <begin position="488"/>
        <end position="505"/>
    </location>
</feature>
<keyword evidence="4" id="KW-0597">Phosphoprotein</keyword>
<dbReference type="GO" id="GO:0005737">
    <property type="term" value="C:cytoplasm"/>
    <property type="evidence" value="ECO:0007669"/>
    <property type="project" value="TreeGrafter"/>
</dbReference>
<evidence type="ECO:0000256" key="2">
    <source>
        <dbReference type="ARBA" id="ARBA00022473"/>
    </source>
</evidence>
<dbReference type="GO" id="GO:0051015">
    <property type="term" value="F:actin filament binding"/>
    <property type="evidence" value="ECO:0007669"/>
    <property type="project" value="TreeGrafter"/>
</dbReference>
<dbReference type="GO" id="GO:0030425">
    <property type="term" value="C:dendrite"/>
    <property type="evidence" value="ECO:0007669"/>
    <property type="project" value="TreeGrafter"/>
</dbReference>
<name>A0AAQ6IE68_ANATE</name>
<dbReference type="GO" id="GO:0019722">
    <property type="term" value="P:calcium-mediated signaling"/>
    <property type="evidence" value="ECO:0007669"/>
    <property type="project" value="TreeGrafter"/>
</dbReference>
<dbReference type="Ensembl" id="ENSATET00000081413.1">
    <property type="protein sequence ID" value="ENSATEP00000073001.1"/>
    <property type="gene ID" value="ENSATEG00000031942.1"/>
</dbReference>
<sequence>MMRADSKGRSASPHRITYKSDFHAIKCSFDTGASLQPGTKASAAPSSPGHTNSLTSSLSNSIMSHTSTSSNTGSRGRVPSTRGTKIRDNIFLQMDSQQLRQDGAPGLSPGSTPVLSPQNPSLQHQTSSFSVSRRSVLSSSSVLSTVASISTPESSLQEKLSRSEEIRDIDRAALAQKFSVTRKLFETKMMRAEGGGGQVLKAVTARGNKGIVCGNVEGENGRGGGNQLEKEESGIRKHTAADGFNKDKSMNPPVIYISSLRPQAQASLSRHPEYPVSDGQREESNNSVTGPQTEEEGADSTNLDLCLTPEQPVRAELVDIKNESSESDENEEEKKKDHYRLKDKEDNDMNRVEDLVDDVFEEPSMETTPESYRLENRVDITTGEIRPVASSEGHQEIPTSKPCGRETKDDSESRREKVEQVNEQCEGKRTEQNKQFVARDEQKSAEMLEEEEEKPETAGEESAGWREGGVEQRINDERGVKGCSQSQEEERTEKEKKREREEVPALKHEVKHVACGGGGEGAGGKEDETESATVCGIENKALVYDEEERSPRHDLGSSLRTGNQLLVEYQEIPGVPDQDEEDVLDLAKRRVRFSSSPIKVYITYSNAEYDRHNEDIDPVSASAEYELEKRVDRMDVFPVEIEKGDDGLGISIIGMGVGADQGLEKLGIFVKTITEGGATQKDGRIRVNDQIVEVDGVSLVGVSQLFAATVLKNTSGLVKFLIGREKEGVESEVARLINESLEMDKTSRQSGKAAGDEDGDDNMSGRGSLSEDEEEDDEEEDVSVLSSLDDYQICLKYQQLQSKLQSRTAQLQHSKEKLKAWEEQQAWWETQKAELEQRAQDGEEKADKLEKYWQEAQTLCRVVSLRLADAQSQSESLEIKYSKAKRLVREYQSRQEESEKRETDLIREIEERDKQHREAVDRLQMQIAQLEGKAPVAERTNHPVDSSAADWYLPVPDTGRLDSSAHIARAQLAQKSKRHPPSRDKLRESFRKQEDEAQKPQESRSLSVSAVVQRSNRSDMSSTSSLSAISPPPPTSSIFTPSIYITDTVTPSPCKSSVSRKSKRKFPDFSGLRKSLSKRRSEKPRRSVNDRRSCGDLTDEPAEVSPTGSVGSIPSCLPFPWFGERGKEKEEGERGRERLRSVSTSSLPYLTTTGRRDQTLDDDPLPTNNNCQWQSRPVSEWNSQQVCLWLVAMNMDQYTAEFSARGVDGTLLLNTDSEKLKALGVCSQSDRSVLKKKLKEMKKREEKEHRKEEKRLKEEKEKNAVLDRESEAKEKARTPMEEKSVKEARRSGKTVRTESLL</sequence>
<dbReference type="SUPFAM" id="SSF50156">
    <property type="entry name" value="PDZ domain-like"/>
    <property type="match status" value="1"/>
</dbReference>
<reference evidence="20" key="2">
    <citation type="submission" date="2025-08" db="UniProtKB">
        <authorList>
            <consortium name="Ensembl"/>
        </authorList>
    </citation>
    <scope>IDENTIFICATION</scope>
</reference>
<evidence type="ECO:0000256" key="14">
    <source>
        <dbReference type="ARBA" id="ARBA00077125"/>
    </source>
</evidence>
<feature type="compositionally biased region" description="Acidic residues" evidence="17">
    <location>
        <begin position="355"/>
        <end position="364"/>
    </location>
</feature>
<dbReference type="Pfam" id="PF17817">
    <property type="entry name" value="PDZ_5"/>
    <property type="match status" value="1"/>
</dbReference>
<protein>
    <recommendedName>
        <fullName evidence="12">Neurabin-1</fullName>
    </recommendedName>
    <alternativeName>
        <fullName evidence="14">Neurabin-I</fullName>
    </alternativeName>
    <alternativeName>
        <fullName evidence="13">Neural tissue-specific F-actin-binding protein I</fullName>
    </alternativeName>
    <alternativeName>
        <fullName evidence="15">Protein phosphatase 1 regulatory subunit 9A</fullName>
    </alternativeName>
</protein>
<dbReference type="Pfam" id="PF07647">
    <property type="entry name" value="SAM_2"/>
    <property type="match status" value="1"/>
</dbReference>
<evidence type="ECO:0000256" key="4">
    <source>
        <dbReference type="ARBA" id="ARBA00022553"/>
    </source>
</evidence>
<feature type="region of interest" description="Disordered" evidence="17">
    <location>
        <begin position="100"/>
        <end position="133"/>
    </location>
</feature>
<reference evidence="20" key="3">
    <citation type="submission" date="2025-09" db="UniProtKB">
        <authorList>
            <consortium name="Ensembl"/>
        </authorList>
    </citation>
    <scope>IDENTIFICATION</scope>
</reference>
<evidence type="ECO:0000256" key="1">
    <source>
        <dbReference type="ARBA" id="ARBA00004245"/>
    </source>
</evidence>
<dbReference type="InterPro" id="IPR036034">
    <property type="entry name" value="PDZ_sf"/>
</dbReference>
<keyword evidence="7" id="KW-0770">Synapse</keyword>
<evidence type="ECO:0000256" key="5">
    <source>
        <dbReference type="ARBA" id="ARBA00022782"/>
    </source>
</evidence>
<feature type="compositionally biased region" description="Basic and acidic residues" evidence="17">
    <location>
        <begin position="332"/>
        <end position="354"/>
    </location>
</feature>
<keyword evidence="2" id="KW-0217">Developmental protein</keyword>
<dbReference type="GO" id="GO:0015629">
    <property type="term" value="C:actin cytoskeleton"/>
    <property type="evidence" value="ECO:0007669"/>
    <property type="project" value="TreeGrafter"/>
</dbReference>
<feature type="coiled-coil region" evidence="16">
    <location>
        <begin position="797"/>
        <end position="940"/>
    </location>
</feature>
<dbReference type="SUPFAM" id="SSF47769">
    <property type="entry name" value="SAM/Pointed domain"/>
    <property type="match status" value="1"/>
</dbReference>
<dbReference type="InterPro" id="IPR001478">
    <property type="entry name" value="PDZ"/>
</dbReference>
<dbReference type="CDD" id="cd09512">
    <property type="entry name" value="SAM_Neurabin-like"/>
    <property type="match status" value="1"/>
</dbReference>
<evidence type="ECO:0000256" key="9">
    <source>
        <dbReference type="ARBA" id="ARBA00023203"/>
    </source>
</evidence>
<feature type="region of interest" description="Disordered" evidence="17">
    <location>
        <begin position="970"/>
        <end position="1111"/>
    </location>
</feature>
<feature type="compositionally biased region" description="Basic and acidic residues" evidence="17">
    <location>
        <begin position="981"/>
        <end position="1002"/>
    </location>
</feature>
<dbReference type="Pfam" id="PF00595">
    <property type="entry name" value="PDZ"/>
    <property type="match status" value="1"/>
</dbReference>
<reference evidence="20 21" key="1">
    <citation type="submission" date="2021-04" db="EMBL/GenBank/DDBJ databases">
        <authorList>
            <consortium name="Wellcome Sanger Institute Data Sharing"/>
        </authorList>
    </citation>
    <scope>NUCLEOTIDE SEQUENCE [LARGE SCALE GENOMIC DNA]</scope>
</reference>
<feature type="region of interest" description="Disordered" evidence="17">
    <location>
        <begin position="218"/>
        <end position="250"/>
    </location>
</feature>
<dbReference type="PANTHER" id="PTHR16154">
    <property type="entry name" value="NEURABIN"/>
    <property type="match status" value="1"/>
</dbReference>
<feature type="compositionally biased region" description="Low complexity" evidence="17">
    <location>
        <begin position="1018"/>
        <end position="1029"/>
    </location>
</feature>
<feature type="compositionally biased region" description="Basic and acidic residues" evidence="17">
    <location>
        <begin position="403"/>
        <end position="446"/>
    </location>
</feature>
<dbReference type="InterPro" id="IPR001660">
    <property type="entry name" value="SAM"/>
</dbReference>
<dbReference type="GeneTree" id="ENSGT00940000164127"/>
<feature type="domain" description="PDZ" evidence="19">
    <location>
        <begin position="638"/>
        <end position="726"/>
    </location>
</feature>
<evidence type="ECO:0000256" key="10">
    <source>
        <dbReference type="ARBA" id="ARBA00023212"/>
    </source>
</evidence>
<feature type="compositionally biased region" description="Basic and acidic residues" evidence="17">
    <location>
        <begin position="1084"/>
        <end position="1094"/>
    </location>
</feature>
<evidence type="ECO:0000256" key="13">
    <source>
        <dbReference type="ARBA" id="ARBA00076637"/>
    </source>
</evidence>
<dbReference type="InterPro" id="IPR013761">
    <property type="entry name" value="SAM/pointed_sf"/>
</dbReference>
<dbReference type="Gene3D" id="1.10.150.50">
    <property type="entry name" value="Transcription Factor, Ets-1"/>
    <property type="match status" value="1"/>
</dbReference>
<keyword evidence="9" id="KW-0009">Actin-binding</keyword>
<feature type="region of interest" description="Disordered" evidence="17">
    <location>
        <begin position="1124"/>
        <end position="1143"/>
    </location>
</feature>
<dbReference type="PROSITE" id="PS50106">
    <property type="entry name" value="PDZ"/>
    <property type="match status" value="1"/>
</dbReference>
<feature type="region of interest" description="Disordered" evidence="17">
    <location>
        <begin position="319"/>
        <end position="505"/>
    </location>
</feature>
<feature type="compositionally biased region" description="Polar residues" evidence="17">
    <location>
        <begin position="31"/>
        <end position="49"/>
    </location>
</feature>
<comment type="subcellular location">
    <subcellularLocation>
        <location evidence="1">Cytoplasm</location>
        <location evidence="1">Cytoskeleton</location>
    </subcellularLocation>
    <subcellularLocation>
        <location evidence="11">Synapse</location>
    </subcellularLocation>
</comment>
<feature type="compositionally biased region" description="Low complexity" evidence="17">
    <location>
        <begin position="1036"/>
        <end position="1046"/>
    </location>
</feature>
<feature type="domain" description="SAM" evidence="18">
    <location>
        <begin position="1181"/>
        <end position="1244"/>
    </location>
</feature>
<dbReference type="Gene3D" id="2.30.42.10">
    <property type="match status" value="1"/>
</dbReference>